<dbReference type="Gene3D" id="4.10.1110.10">
    <property type="entry name" value="AN1-like Zinc finger"/>
    <property type="match status" value="2"/>
</dbReference>
<keyword evidence="2" id="KW-0677">Repeat</keyword>
<name>A0A7S1QN69_ALECA</name>
<dbReference type="SUPFAM" id="SSF90209">
    <property type="entry name" value="Ran binding protein zinc finger-like"/>
    <property type="match status" value="2"/>
</dbReference>
<dbReference type="PROSITE" id="PS50199">
    <property type="entry name" value="ZF_RANBP2_2"/>
    <property type="match status" value="2"/>
</dbReference>
<dbReference type="Pfam" id="PF25403">
    <property type="entry name" value="zf-C2H2_ZFAND2"/>
    <property type="match status" value="1"/>
</dbReference>
<evidence type="ECO:0000256" key="2">
    <source>
        <dbReference type="ARBA" id="ARBA00022737"/>
    </source>
</evidence>
<dbReference type="InterPro" id="IPR000058">
    <property type="entry name" value="Znf_AN1"/>
</dbReference>
<evidence type="ECO:0000256" key="5">
    <source>
        <dbReference type="PROSITE-ProRule" id="PRU00322"/>
    </source>
</evidence>
<dbReference type="Pfam" id="PF01428">
    <property type="entry name" value="zf-AN1"/>
    <property type="match status" value="2"/>
</dbReference>
<accession>A0A7S1QN69</accession>
<evidence type="ECO:0000259" key="6">
    <source>
        <dbReference type="PROSITE" id="PS50199"/>
    </source>
</evidence>
<dbReference type="SMART" id="SM00547">
    <property type="entry name" value="ZnF_RBZ"/>
    <property type="match status" value="2"/>
</dbReference>
<evidence type="ECO:0000256" key="1">
    <source>
        <dbReference type="ARBA" id="ARBA00022723"/>
    </source>
</evidence>
<dbReference type="InterPro" id="IPR001876">
    <property type="entry name" value="Znf_RanBP2"/>
</dbReference>
<evidence type="ECO:0000256" key="4">
    <source>
        <dbReference type="ARBA" id="ARBA00022833"/>
    </source>
</evidence>
<dbReference type="InterPro" id="IPR057357">
    <property type="entry name" value="Znf-C2H2_ZFAND2A/B"/>
</dbReference>
<dbReference type="InterPro" id="IPR035896">
    <property type="entry name" value="AN1-like_Znf"/>
</dbReference>
<gene>
    <name evidence="8" type="ORF">ACAT0790_LOCUS28269</name>
</gene>
<evidence type="ECO:0000259" key="7">
    <source>
        <dbReference type="PROSITE" id="PS51039"/>
    </source>
</evidence>
<keyword evidence="3 5" id="KW-0863">Zinc-finger</keyword>
<keyword evidence="4" id="KW-0862">Zinc</keyword>
<dbReference type="SUPFAM" id="SSF118310">
    <property type="entry name" value="AN1-like Zinc finger"/>
    <property type="match status" value="2"/>
</dbReference>
<dbReference type="GO" id="GO:0008270">
    <property type="term" value="F:zinc ion binding"/>
    <property type="evidence" value="ECO:0007669"/>
    <property type="project" value="UniProtKB-KW"/>
</dbReference>
<dbReference type="PROSITE" id="PS51039">
    <property type="entry name" value="ZF_AN1"/>
    <property type="match status" value="2"/>
</dbReference>
<organism evidence="8">
    <name type="scientific">Alexandrium catenella</name>
    <name type="common">Red tide dinoflagellate</name>
    <name type="synonym">Gonyaulax catenella</name>
    <dbReference type="NCBI Taxonomy" id="2925"/>
    <lineage>
        <taxon>Eukaryota</taxon>
        <taxon>Sar</taxon>
        <taxon>Alveolata</taxon>
        <taxon>Dinophyceae</taxon>
        <taxon>Gonyaulacales</taxon>
        <taxon>Pyrocystaceae</taxon>
        <taxon>Alexandrium</taxon>
    </lineage>
</organism>
<dbReference type="GO" id="GO:0005737">
    <property type="term" value="C:cytoplasm"/>
    <property type="evidence" value="ECO:0007669"/>
    <property type="project" value="TreeGrafter"/>
</dbReference>
<evidence type="ECO:0000313" key="8">
    <source>
        <dbReference type="EMBL" id="CAD9143751.1"/>
    </source>
</evidence>
<dbReference type="SMART" id="SM00154">
    <property type="entry name" value="ZnF_AN1"/>
    <property type="match status" value="2"/>
</dbReference>
<dbReference type="Pfam" id="PF00641">
    <property type="entry name" value="Zn_ribbon_RanBP"/>
    <property type="match status" value="1"/>
</dbReference>
<dbReference type="PANTHER" id="PTHR14677:SF20">
    <property type="entry name" value="ZINC FINGER AN1-TYPE CONTAINING 2A-RELATED"/>
    <property type="match status" value="1"/>
</dbReference>
<dbReference type="AlphaFoldDB" id="A0A7S1QN69"/>
<sequence length="263" mass="26796">MAVLSDKGAHCAVGDCRQRDFLPFSCDQCGQLFCLDHFRYEAHSCTRAAGKDNRVLVCPLCQKGVKLVVGEDPNVTWERHVATDCAAPSGGAPPKKERCPVPGCKEQLTSINRFDCGLCGRRVCLKHRFEDAHGCTAAASASAGSRPSVARLAASASRAVASATAQASSTVAGARSGAAAAAAGVRGQGWECGRCTLHNSASSRECSACGAPAPLPGPAAAPSSWACGRCTLENAWQAQECQACGAARPAGTAAAGDSGCAVS</sequence>
<dbReference type="Gene3D" id="2.30.30.380">
    <property type="entry name" value="Zn-finger domain of Sec23/24"/>
    <property type="match status" value="1"/>
</dbReference>
<feature type="domain" description="AN1-type" evidence="7">
    <location>
        <begin position="5"/>
        <end position="53"/>
    </location>
</feature>
<feature type="domain" description="RanBP2-type" evidence="6">
    <location>
        <begin position="221"/>
        <end position="250"/>
    </location>
</feature>
<protein>
    <recommendedName>
        <fullName evidence="9">RanBP2-type domain-containing protein</fullName>
    </recommendedName>
</protein>
<dbReference type="InterPro" id="IPR036443">
    <property type="entry name" value="Znf_RanBP2_sf"/>
</dbReference>
<dbReference type="Gene3D" id="4.10.1060.10">
    <property type="entry name" value="Zinc finger, RanBP2-type"/>
    <property type="match status" value="1"/>
</dbReference>
<evidence type="ECO:0000256" key="3">
    <source>
        <dbReference type="ARBA" id="ARBA00022771"/>
    </source>
</evidence>
<dbReference type="PANTHER" id="PTHR14677">
    <property type="entry name" value="ARSENITE INDUCUBLE RNA ASSOCIATED PROTEIN AIP-1-RELATED"/>
    <property type="match status" value="1"/>
</dbReference>
<dbReference type="PROSITE" id="PS01358">
    <property type="entry name" value="ZF_RANBP2_1"/>
    <property type="match status" value="2"/>
</dbReference>
<evidence type="ECO:0008006" key="9">
    <source>
        <dbReference type="Google" id="ProtNLM"/>
    </source>
</evidence>
<feature type="domain" description="RanBP2-type" evidence="6">
    <location>
        <begin position="185"/>
        <end position="215"/>
    </location>
</feature>
<dbReference type="EMBL" id="HBGE01046838">
    <property type="protein sequence ID" value="CAD9143751.1"/>
    <property type="molecule type" value="Transcribed_RNA"/>
</dbReference>
<keyword evidence="1" id="KW-0479">Metal-binding</keyword>
<reference evidence="8" key="1">
    <citation type="submission" date="2021-01" db="EMBL/GenBank/DDBJ databases">
        <authorList>
            <person name="Corre E."/>
            <person name="Pelletier E."/>
            <person name="Niang G."/>
            <person name="Scheremetjew M."/>
            <person name="Finn R."/>
            <person name="Kale V."/>
            <person name="Holt S."/>
            <person name="Cochrane G."/>
            <person name="Meng A."/>
            <person name="Brown T."/>
            <person name="Cohen L."/>
        </authorList>
    </citation>
    <scope>NUCLEOTIDE SEQUENCE</scope>
    <source>
        <strain evidence="8">OF101</strain>
    </source>
</reference>
<proteinExistence type="predicted"/>
<feature type="domain" description="AN1-type" evidence="7">
    <location>
        <begin position="93"/>
        <end position="143"/>
    </location>
</feature>